<proteinExistence type="predicted"/>
<reference evidence="2" key="2">
    <citation type="submission" date="2021-04" db="EMBL/GenBank/DDBJ databases">
        <authorList>
            <person name="Gilroy R."/>
        </authorList>
    </citation>
    <scope>NUCLEOTIDE SEQUENCE</scope>
    <source>
        <strain evidence="2">CHK32-1732</strain>
    </source>
</reference>
<protein>
    <submittedName>
        <fullName evidence="2">Uncharacterized protein</fullName>
    </submittedName>
</protein>
<accession>A0A9D1RT94</accession>
<dbReference type="EMBL" id="DXGC01000098">
    <property type="protein sequence ID" value="HIW92321.1"/>
    <property type="molecule type" value="Genomic_DNA"/>
</dbReference>
<gene>
    <name evidence="2" type="ORF">H9870_11750</name>
</gene>
<organism evidence="2 3">
    <name type="scientific">Candidatus Corynebacterium avicola</name>
    <dbReference type="NCBI Taxonomy" id="2838527"/>
    <lineage>
        <taxon>Bacteria</taxon>
        <taxon>Bacillati</taxon>
        <taxon>Actinomycetota</taxon>
        <taxon>Actinomycetes</taxon>
        <taxon>Mycobacteriales</taxon>
        <taxon>Corynebacteriaceae</taxon>
        <taxon>Corynebacterium</taxon>
    </lineage>
</organism>
<dbReference type="Proteomes" id="UP000824190">
    <property type="component" value="Unassembled WGS sequence"/>
</dbReference>
<evidence type="ECO:0000256" key="1">
    <source>
        <dbReference type="SAM" id="MobiDB-lite"/>
    </source>
</evidence>
<evidence type="ECO:0000313" key="2">
    <source>
        <dbReference type="EMBL" id="HIW92321.1"/>
    </source>
</evidence>
<reference evidence="2" key="1">
    <citation type="journal article" date="2021" name="PeerJ">
        <title>Extensive microbial diversity within the chicken gut microbiome revealed by metagenomics and culture.</title>
        <authorList>
            <person name="Gilroy R."/>
            <person name="Ravi A."/>
            <person name="Getino M."/>
            <person name="Pursley I."/>
            <person name="Horton D.L."/>
            <person name="Alikhan N.F."/>
            <person name="Baker D."/>
            <person name="Gharbi K."/>
            <person name="Hall N."/>
            <person name="Watson M."/>
            <person name="Adriaenssens E.M."/>
            <person name="Foster-Nyarko E."/>
            <person name="Jarju S."/>
            <person name="Secka A."/>
            <person name="Antonio M."/>
            <person name="Oren A."/>
            <person name="Chaudhuri R.R."/>
            <person name="La Ragione R."/>
            <person name="Hildebrand F."/>
            <person name="Pallen M.J."/>
        </authorList>
    </citation>
    <scope>NUCLEOTIDE SEQUENCE</scope>
    <source>
        <strain evidence="2">CHK32-1732</strain>
    </source>
</reference>
<name>A0A9D1RT94_9CORY</name>
<feature type="region of interest" description="Disordered" evidence="1">
    <location>
        <begin position="1"/>
        <end position="25"/>
    </location>
</feature>
<evidence type="ECO:0000313" key="3">
    <source>
        <dbReference type="Proteomes" id="UP000824190"/>
    </source>
</evidence>
<dbReference type="AlphaFoldDB" id="A0A9D1RT94"/>
<sequence length="115" mass="12786">MAQAPDADTITVDHTAPGIDETIKEPGFAIDERESNDLSDMIQQLLLAMQQDALNALKSSIANIQQGLPQNHSWTFHCRSRLIHTGVIKPAGRGRVRYALPYLTEFLADHGVRHE</sequence>
<comment type="caution">
    <text evidence="2">The sequence shown here is derived from an EMBL/GenBank/DDBJ whole genome shotgun (WGS) entry which is preliminary data.</text>
</comment>